<accession>A0ACC4BNB9</accession>
<evidence type="ECO:0000313" key="2">
    <source>
        <dbReference type="Proteomes" id="UP000309997"/>
    </source>
</evidence>
<dbReference type="Proteomes" id="UP000309997">
    <property type="component" value="Unassembled WGS sequence"/>
</dbReference>
<keyword evidence="2" id="KW-1185">Reference proteome</keyword>
<gene>
    <name evidence="1" type="ORF">D5086_017457</name>
</gene>
<proteinExistence type="predicted"/>
<comment type="caution">
    <text evidence="1">The sequence shown here is derived from an EMBL/GenBank/DDBJ whole genome shotgun (WGS) entry which is preliminary data.</text>
</comment>
<dbReference type="EMBL" id="RCHU02000009">
    <property type="protein sequence ID" value="KAL3579622.1"/>
    <property type="molecule type" value="Genomic_DNA"/>
</dbReference>
<evidence type="ECO:0000313" key="1">
    <source>
        <dbReference type="EMBL" id="KAL3579622.1"/>
    </source>
</evidence>
<protein>
    <submittedName>
        <fullName evidence="1">Uncharacterized protein</fullName>
    </submittedName>
</protein>
<reference evidence="1 2" key="1">
    <citation type="journal article" date="2024" name="Plant Biotechnol. J.">
        <title>Genome and CRISPR/Cas9 system of a widespread forest tree (Populus alba) in the world.</title>
        <authorList>
            <person name="Liu Y.J."/>
            <person name="Jiang P.F."/>
            <person name="Han X.M."/>
            <person name="Li X.Y."/>
            <person name="Wang H.M."/>
            <person name="Wang Y.J."/>
            <person name="Wang X.X."/>
            <person name="Zeng Q.Y."/>
        </authorList>
    </citation>
    <scope>NUCLEOTIDE SEQUENCE [LARGE SCALE GENOMIC DNA]</scope>
    <source>
        <strain evidence="2">cv. PAL-ZL1</strain>
    </source>
</reference>
<name>A0ACC4BNB9_POPAL</name>
<organism evidence="1 2">
    <name type="scientific">Populus alba</name>
    <name type="common">White poplar</name>
    <dbReference type="NCBI Taxonomy" id="43335"/>
    <lineage>
        <taxon>Eukaryota</taxon>
        <taxon>Viridiplantae</taxon>
        <taxon>Streptophyta</taxon>
        <taxon>Embryophyta</taxon>
        <taxon>Tracheophyta</taxon>
        <taxon>Spermatophyta</taxon>
        <taxon>Magnoliopsida</taxon>
        <taxon>eudicotyledons</taxon>
        <taxon>Gunneridae</taxon>
        <taxon>Pentapetalae</taxon>
        <taxon>rosids</taxon>
        <taxon>fabids</taxon>
        <taxon>Malpighiales</taxon>
        <taxon>Salicaceae</taxon>
        <taxon>Saliceae</taxon>
        <taxon>Populus</taxon>
    </lineage>
</organism>
<sequence>MSVEVGIGSGGFLVGGKLGGGCGATIGSAKATGSIGSGGIDNSGRGGLGEVIRLKVTMVVDVGGTGRVLVEGCICGCKMSRLCIGVGFVTGSLPLFICRGCDLPSWARGFDMGYVVLLAVPQSPYGAKESRDPVCMFHVN</sequence>